<dbReference type="Pfam" id="PF19545">
    <property type="entry name" value="DUF6069"/>
    <property type="match status" value="1"/>
</dbReference>
<evidence type="ECO:0000313" key="4">
    <source>
        <dbReference type="Proteomes" id="UP000774570"/>
    </source>
</evidence>
<proteinExistence type="predicted"/>
<dbReference type="EMBL" id="JAIBOA010000026">
    <property type="protein sequence ID" value="MBW8486694.1"/>
    <property type="molecule type" value="Genomic_DNA"/>
</dbReference>
<dbReference type="Proteomes" id="UP000774570">
    <property type="component" value="Unassembled WGS sequence"/>
</dbReference>
<feature type="transmembrane region" description="Helical" evidence="2">
    <location>
        <begin position="82"/>
        <end position="103"/>
    </location>
</feature>
<sequence>MNSTKDTGVVAGPASDRTGRPHRFRGLVGTGLAGALAAMAVTTLAAALLHWGARPAARFVRTAVSLTVISFVPAVLSGASTATIIALLALHLVPAAVMIPILARSLGRRQDAPAA</sequence>
<keyword evidence="2" id="KW-1133">Transmembrane helix</keyword>
<accession>A0ABS7G1W2</accession>
<feature type="transmembrane region" description="Helical" evidence="2">
    <location>
        <begin position="27"/>
        <end position="52"/>
    </location>
</feature>
<keyword evidence="2" id="KW-0472">Membrane</keyword>
<dbReference type="RefSeq" id="WP_220169936.1">
    <property type="nucleotide sequence ID" value="NZ_JAIBOA010000026.1"/>
</dbReference>
<comment type="caution">
    <text evidence="3">The sequence shown here is derived from an EMBL/GenBank/DDBJ whole genome shotgun (WGS) entry which is preliminary data.</text>
</comment>
<protein>
    <submittedName>
        <fullName evidence="3">Uncharacterized protein</fullName>
    </submittedName>
</protein>
<organism evidence="3 4">
    <name type="scientific">Actinomadura parmotrematis</name>
    <dbReference type="NCBI Taxonomy" id="2864039"/>
    <lineage>
        <taxon>Bacteria</taxon>
        <taxon>Bacillati</taxon>
        <taxon>Actinomycetota</taxon>
        <taxon>Actinomycetes</taxon>
        <taxon>Streptosporangiales</taxon>
        <taxon>Thermomonosporaceae</taxon>
        <taxon>Actinomadura</taxon>
    </lineage>
</organism>
<feature type="region of interest" description="Disordered" evidence="1">
    <location>
        <begin position="1"/>
        <end position="21"/>
    </location>
</feature>
<name>A0ABS7G1W2_9ACTN</name>
<evidence type="ECO:0000313" key="3">
    <source>
        <dbReference type="EMBL" id="MBW8486694.1"/>
    </source>
</evidence>
<keyword evidence="4" id="KW-1185">Reference proteome</keyword>
<reference evidence="3 4" key="1">
    <citation type="submission" date="2021-07" db="EMBL/GenBank/DDBJ databases">
        <title>Actinomadura sp. PM05-2 isolated from lichen.</title>
        <authorList>
            <person name="Somphong A."/>
            <person name="Phongsopitanun W."/>
            <person name="Tanasupawat S."/>
            <person name="Peongsungnone V."/>
        </authorList>
    </citation>
    <scope>NUCLEOTIDE SEQUENCE [LARGE SCALE GENOMIC DNA]</scope>
    <source>
        <strain evidence="3 4">PM05-2</strain>
    </source>
</reference>
<gene>
    <name evidence="3" type="ORF">K1Y72_30300</name>
</gene>
<evidence type="ECO:0000256" key="2">
    <source>
        <dbReference type="SAM" id="Phobius"/>
    </source>
</evidence>
<dbReference type="InterPro" id="IPR045713">
    <property type="entry name" value="DUF6069"/>
</dbReference>
<evidence type="ECO:0000256" key="1">
    <source>
        <dbReference type="SAM" id="MobiDB-lite"/>
    </source>
</evidence>
<keyword evidence="2" id="KW-0812">Transmembrane</keyword>